<proteinExistence type="predicted"/>
<gene>
    <name evidence="1" type="ORF">IWQ57_001436</name>
</gene>
<sequence length="350" mass="37464">MRLSLLAVAALCVTALGATVPLAARDTEPKPECEACSITDDMVTEHASFIKLFDNEENVKGLMKSVAKLIKLLGKDVSVDMVKGYIIGAGGSSDDEDAAQGIYDLIQSSGKCIATHDAGAAYGMENDDKESHLASAVHGITHPDAHDEQLSDALERLAALESQHTIPELVRKVIGLLKEWRSGIGRDKQAAYINVRGDAHDKGKVKSNLRRLKKHIAGGRIDSLFVSITATNHPVPALHDAIEALKSVAPVWTGIARLELEVVLTSHSRLEMIRSIDRYQASLGPIFKSITALLPGPLEFVATDRSGCAVVGELFEKLTEFYSSAAVADPPTAEAQDAPNSDALVEDAKL</sequence>
<evidence type="ECO:0000313" key="1">
    <source>
        <dbReference type="EMBL" id="KAJ2773150.1"/>
    </source>
</evidence>
<organism evidence="1 2">
    <name type="scientific">Coemansia nantahalensis</name>
    <dbReference type="NCBI Taxonomy" id="2789366"/>
    <lineage>
        <taxon>Eukaryota</taxon>
        <taxon>Fungi</taxon>
        <taxon>Fungi incertae sedis</taxon>
        <taxon>Zoopagomycota</taxon>
        <taxon>Kickxellomycotina</taxon>
        <taxon>Kickxellomycetes</taxon>
        <taxon>Kickxellales</taxon>
        <taxon>Kickxellaceae</taxon>
        <taxon>Coemansia</taxon>
    </lineage>
</organism>
<dbReference type="EMBL" id="JANBUJ010000265">
    <property type="protein sequence ID" value="KAJ2773150.1"/>
    <property type="molecule type" value="Genomic_DNA"/>
</dbReference>
<name>A0ACC1K4J7_9FUNG</name>
<reference evidence="1" key="1">
    <citation type="submission" date="2022-07" db="EMBL/GenBank/DDBJ databases">
        <title>Phylogenomic reconstructions and comparative analyses of Kickxellomycotina fungi.</title>
        <authorList>
            <person name="Reynolds N.K."/>
            <person name="Stajich J.E."/>
            <person name="Barry K."/>
            <person name="Grigoriev I.V."/>
            <person name="Crous P."/>
            <person name="Smith M.E."/>
        </authorList>
    </citation>
    <scope>NUCLEOTIDE SEQUENCE</scope>
    <source>
        <strain evidence="1">CBS 109366</strain>
    </source>
</reference>
<comment type="caution">
    <text evidence="1">The sequence shown here is derived from an EMBL/GenBank/DDBJ whole genome shotgun (WGS) entry which is preliminary data.</text>
</comment>
<protein>
    <submittedName>
        <fullName evidence="1">Uncharacterized protein</fullName>
    </submittedName>
</protein>
<evidence type="ECO:0000313" key="2">
    <source>
        <dbReference type="Proteomes" id="UP001140234"/>
    </source>
</evidence>
<accession>A0ACC1K4J7</accession>
<dbReference type="Proteomes" id="UP001140234">
    <property type="component" value="Unassembled WGS sequence"/>
</dbReference>
<keyword evidence="2" id="KW-1185">Reference proteome</keyword>